<dbReference type="AlphaFoldDB" id="A0A319D6J5"/>
<dbReference type="OrthoDB" id="194468at2759"/>
<dbReference type="Gene3D" id="2.30.40.10">
    <property type="entry name" value="Urease, subunit C, domain 1"/>
    <property type="match status" value="1"/>
</dbReference>
<gene>
    <name evidence="2" type="ORF">BO71DRAFT_400145</name>
</gene>
<organism evidence="2 3">
    <name type="scientific">Aspergillus ellipticus CBS 707.79</name>
    <dbReference type="NCBI Taxonomy" id="1448320"/>
    <lineage>
        <taxon>Eukaryota</taxon>
        <taxon>Fungi</taxon>
        <taxon>Dikarya</taxon>
        <taxon>Ascomycota</taxon>
        <taxon>Pezizomycotina</taxon>
        <taxon>Eurotiomycetes</taxon>
        <taxon>Eurotiomycetidae</taxon>
        <taxon>Eurotiales</taxon>
        <taxon>Aspergillaceae</taxon>
        <taxon>Aspergillus</taxon>
        <taxon>Aspergillus subgen. Circumdati</taxon>
    </lineage>
</organism>
<dbReference type="PANTHER" id="PTHR43794">
    <property type="entry name" value="AMINOHYDROLASE SSNA-RELATED"/>
    <property type="match status" value="1"/>
</dbReference>
<evidence type="ECO:0000313" key="3">
    <source>
        <dbReference type="Proteomes" id="UP000247810"/>
    </source>
</evidence>
<evidence type="ECO:0000256" key="1">
    <source>
        <dbReference type="ARBA" id="ARBA00022801"/>
    </source>
</evidence>
<dbReference type="VEuPathDB" id="FungiDB:BO71DRAFT_400145"/>
<dbReference type="PANTHER" id="PTHR43794:SF11">
    <property type="entry name" value="AMIDOHYDROLASE-RELATED DOMAIN-CONTAINING PROTEIN"/>
    <property type="match status" value="1"/>
</dbReference>
<dbReference type="InterPro" id="IPR011059">
    <property type="entry name" value="Metal-dep_hydrolase_composite"/>
</dbReference>
<dbReference type="STRING" id="1448320.A0A319D6J5"/>
<dbReference type="EMBL" id="KZ825904">
    <property type="protein sequence ID" value="PYH92904.1"/>
    <property type="molecule type" value="Genomic_DNA"/>
</dbReference>
<dbReference type="InterPro" id="IPR050287">
    <property type="entry name" value="MTA/SAH_deaminase"/>
</dbReference>
<dbReference type="Proteomes" id="UP000247810">
    <property type="component" value="Unassembled WGS sequence"/>
</dbReference>
<protein>
    <submittedName>
        <fullName evidence="2">Composite domain of metallo-dependent hydrolase</fullName>
    </submittedName>
</protein>
<proteinExistence type="predicted"/>
<dbReference type="Gene3D" id="3.20.20.140">
    <property type="entry name" value="Metal-dependent hydrolases"/>
    <property type="match status" value="1"/>
</dbReference>
<name>A0A319D6J5_9EURO</name>
<reference evidence="2 3" key="1">
    <citation type="submission" date="2018-02" db="EMBL/GenBank/DDBJ databases">
        <title>The genomes of Aspergillus section Nigri reveals drivers in fungal speciation.</title>
        <authorList>
            <consortium name="DOE Joint Genome Institute"/>
            <person name="Vesth T.C."/>
            <person name="Nybo J."/>
            <person name="Theobald S."/>
            <person name="Brandl J."/>
            <person name="Frisvad J.C."/>
            <person name="Nielsen K.F."/>
            <person name="Lyhne E.K."/>
            <person name="Kogle M.E."/>
            <person name="Kuo A."/>
            <person name="Riley R."/>
            <person name="Clum A."/>
            <person name="Nolan M."/>
            <person name="Lipzen A."/>
            <person name="Salamov A."/>
            <person name="Henrissat B."/>
            <person name="Wiebenga A."/>
            <person name="De vries R.P."/>
            <person name="Grigoriev I.V."/>
            <person name="Mortensen U.H."/>
            <person name="Andersen M.R."/>
            <person name="Baker S.E."/>
        </authorList>
    </citation>
    <scope>NUCLEOTIDE SEQUENCE [LARGE SCALE GENOMIC DNA]</scope>
    <source>
        <strain evidence="2 3">CBS 707.79</strain>
    </source>
</reference>
<sequence length="88" mass="9410">MPSILLHNATILVPSGDDVVPLRGHDLLIEGNSIAQIAPQIAPGAEAEVLDCTGKIISPGFIDTHHHVWQTQLKGVGIWMGGHVVYEI</sequence>
<accession>A0A319D6J5</accession>
<dbReference type="SUPFAM" id="SSF51338">
    <property type="entry name" value="Composite domain of metallo-dependent hydrolases"/>
    <property type="match status" value="1"/>
</dbReference>
<keyword evidence="1 2" id="KW-0378">Hydrolase</keyword>
<evidence type="ECO:0000313" key="2">
    <source>
        <dbReference type="EMBL" id="PYH92904.1"/>
    </source>
</evidence>
<dbReference type="GO" id="GO:0016810">
    <property type="term" value="F:hydrolase activity, acting on carbon-nitrogen (but not peptide) bonds"/>
    <property type="evidence" value="ECO:0007669"/>
    <property type="project" value="InterPro"/>
</dbReference>
<keyword evidence="3" id="KW-1185">Reference proteome</keyword>